<name>A0A2P5FIL1_TREOI</name>
<dbReference type="AlphaFoldDB" id="A0A2P5FIL1"/>
<dbReference type="InParanoid" id="A0A2P5FIL1"/>
<accession>A0A2P5FIL1</accession>
<dbReference type="EMBL" id="JXTC01000030">
    <property type="protein sequence ID" value="PON97645.1"/>
    <property type="molecule type" value="Genomic_DNA"/>
</dbReference>
<dbReference type="Proteomes" id="UP000237000">
    <property type="component" value="Unassembled WGS sequence"/>
</dbReference>
<comment type="caution">
    <text evidence="1">The sequence shown here is derived from an EMBL/GenBank/DDBJ whole genome shotgun (WGS) entry which is preliminary data.</text>
</comment>
<evidence type="ECO:0000313" key="1">
    <source>
        <dbReference type="EMBL" id="PON97645.1"/>
    </source>
</evidence>
<protein>
    <submittedName>
        <fullName evidence="1">Uncharacterized protein</fullName>
    </submittedName>
</protein>
<reference evidence="2" key="1">
    <citation type="submission" date="2016-06" db="EMBL/GenBank/DDBJ databases">
        <title>Parallel loss of symbiosis genes in relatives of nitrogen-fixing non-legume Parasponia.</title>
        <authorList>
            <person name="Van Velzen R."/>
            <person name="Holmer R."/>
            <person name="Bu F."/>
            <person name="Rutten L."/>
            <person name="Van Zeijl A."/>
            <person name="Liu W."/>
            <person name="Santuari L."/>
            <person name="Cao Q."/>
            <person name="Sharma T."/>
            <person name="Shen D."/>
            <person name="Roswanjaya Y."/>
            <person name="Wardhani T."/>
            <person name="Kalhor M.S."/>
            <person name="Jansen J."/>
            <person name="Van den Hoogen J."/>
            <person name="Gungor B."/>
            <person name="Hartog M."/>
            <person name="Hontelez J."/>
            <person name="Verver J."/>
            <person name="Yang W.-C."/>
            <person name="Schijlen E."/>
            <person name="Repin R."/>
            <person name="Schilthuizen M."/>
            <person name="Schranz E."/>
            <person name="Heidstra R."/>
            <person name="Miyata K."/>
            <person name="Fedorova E."/>
            <person name="Kohlen W."/>
            <person name="Bisseling T."/>
            <person name="Smit S."/>
            <person name="Geurts R."/>
        </authorList>
    </citation>
    <scope>NUCLEOTIDE SEQUENCE [LARGE SCALE GENOMIC DNA]</scope>
    <source>
        <strain evidence="2">cv. RG33-2</strain>
    </source>
</reference>
<sequence length="61" mass="7132">MPRLLAHRILHFNDLSKIILLGPWLETTYGESLQRRFESTLSNSQFRTLAQKPRKRPGPQS</sequence>
<organism evidence="1 2">
    <name type="scientific">Trema orientale</name>
    <name type="common">Charcoal tree</name>
    <name type="synonym">Celtis orientalis</name>
    <dbReference type="NCBI Taxonomy" id="63057"/>
    <lineage>
        <taxon>Eukaryota</taxon>
        <taxon>Viridiplantae</taxon>
        <taxon>Streptophyta</taxon>
        <taxon>Embryophyta</taxon>
        <taxon>Tracheophyta</taxon>
        <taxon>Spermatophyta</taxon>
        <taxon>Magnoliopsida</taxon>
        <taxon>eudicotyledons</taxon>
        <taxon>Gunneridae</taxon>
        <taxon>Pentapetalae</taxon>
        <taxon>rosids</taxon>
        <taxon>fabids</taxon>
        <taxon>Rosales</taxon>
        <taxon>Cannabaceae</taxon>
        <taxon>Trema</taxon>
    </lineage>
</organism>
<proteinExistence type="predicted"/>
<evidence type="ECO:0000313" key="2">
    <source>
        <dbReference type="Proteomes" id="UP000237000"/>
    </source>
</evidence>
<keyword evidence="2" id="KW-1185">Reference proteome</keyword>
<gene>
    <name evidence="1" type="ORF">TorRG33x02_065550</name>
</gene>